<dbReference type="OrthoDB" id="9792858at2"/>
<dbReference type="GO" id="GO:0042602">
    <property type="term" value="F:riboflavin reductase (NADPH) activity"/>
    <property type="evidence" value="ECO:0007669"/>
    <property type="project" value="TreeGrafter"/>
</dbReference>
<keyword evidence="1" id="KW-0560">Oxidoreductase</keyword>
<sequence>MSWTSSVSSKVMKMFSSNSSVDSDAFRSVMRQLAGCVTVITTEGDGKLHGFTATAVCSVCAEPPSVLIAVNQTARTHPHIDKKDAFAINILSEDQKPLADHFATKGDDQFDTVEYALGHTGVPLLKGAAAHLECEVYQKIPIGTHTLFVGRVINTGQERRAPLVYYNARYGLIEQI</sequence>
<proteinExistence type="predicted"/>
<dbReference type="PANTHER" id="PTHR30466">
    <property type="entry name" value="FLAVIN REDUCTASE"/>
    <property type="match status" value="1"/>
</dbReference>
<dbReference type="InterPro" id="IPR002563">
    <property type="entry name" value="Flavin_Rdtase-like_dom"/>
</dbReference>
<protein>
    <submittedName>
        <fullName evidence="3">Putative flavin reductase</fullName>
    </submittedName>
</protein>
<dbReference type="InterPro" id="IPR050268">
    <property type="entry name" value="NADH-dep_flavin_reductase"/>
</dbReference>
<dbReference type="PANTHER" id="PTHR30466:SF1">
    <property type="entry name" value="FMN REDUCTASE (NADH) RUTF"/>
    <property type="match status" value="1"/>
</dbReference>
<evidence type="ECO:0000259" key="2">
    <source>
        <dbReference type="SMART" id="SM00903"/>
    </source>
</evidence>
<dbReference type="SMART" id="SM00903">
    <property type="entry name" value="Flavin_Reduct"/>
    <property type="match status" value="1"/>
</dbReference>
<dbReference type="EMBL" id="GQ980036">
    <property type="protein sequence ID" value="ADL39576.1"/>
    <property type="molecule type" value="Genomic_DNA"/>
</dbReference>
<dbReference type="AlphaFoldDB" id="E0XCR3"/>
<dbReference type="BioCyc" id="MetaCyc:MONOMER-16508"/>
<feature type="domain" description="Flavin reductase like" evidence="2">
    <location>
        <begin position="30"/>
        <end position="172"/>
    </location>
</feature>
<dbReference type="InterPro" id="IPR012349">
    <property type="entry name" value="Split_barrel_FMN-bd"/>
</dbReference>
<dbReference type="Gene3D" id="2.30.110.10">
    <property type="entry name" value="Electron Transport, Fmn-binding Protein, Chain A"/>
    <property type="match status" value="1"/>
</dbReference>
<organism evidence="3">
    <name type="scientific">Hyphomicrobium sulfonivorans</name>
    <dbReference type="NCBI Taxonomy" id="121290"/>
    <lineage>
        <taxon>Bacteria</taxon>
        <taxon>Pseudomonadati</taxon>
        <taxon>Pseudomonadota</taxon>
        <taxon>Alphaproteobacteria</taxon>
        <taxon>Hyphomicrobiales</taxon>
        <taxon>Hyphomicrobiaceae</taxon>
        <taxon>Hyphomicrobium</taxon>
    </lineage>
</organism>
<dbReference type="GO" id="GO:0010181">
    <property type="term" value="F:FMN binding"/>
    <property type="evidence" value="ECO:0007669"/>
    <property type="project" value="InterPro"/>
</dbReference>
<accession>E0XCR3</accession>
<evidence type="ECO:0000256" key="1">
    <source>
        <dbReference type="ARBA" id="ARBA00023002"/>
    </source>
</evidence>
<name>E0XCR3_HYPSL</name>
<dbReference type="Pfam" id="PF01613">
    <property type="entry name" value="Flavin_Reduct"/>
    <property type="match status" value="1"/>
</dbReference>
<evidence type="ECO:0000313" key="3">
    <source>
        <dbReference type="EMBL" id="ADL39576.1"/>
    </source>
</evidence>
<dbReference type="SUPFAM" id="SSF50475">
    <property type="entry name" value="FMN-binding split barrel"/>
    <property type="match status" value="1"/>
</dbReference>
<reference evidence="3" key="1">
    <citation type="journal article" date="2011" name="J. Bacteriol.">
        <title>Purification and characterization of dimethylsulfide monooxygenase from Hyphomicrobium sulfonivorans.</title>
        <authorList>
            <person name="Boden R."/>
            <person name="Borodina E."/>
            <person name="Wood A.P."/>
            <person name="Kelly D.P."/>
            <person name="Murrell J.C."/>
            <person name="Schafer H."/>
        </authorList>
    </citation>
    <scope>NUCLEOTIDE SEQUENCE</scope>
    <source>
        <strain evidence="3">S1</strain>
    </source>
</reference>